<evidence type="ECO:0000256" key="4">
    <source>
        <dbReference type="ARBA" id="ARBA00022679"/>
    </source>
</evidence>
<dbReference type="AlphaFoldDB" id="A0A7T4QZI3"/>
<dbReference type="GO" id="GO:0006400">
    <property type="term" value="P:tRNA modification"/>
    <property type="evidence" value="ECO:0007669"/>
    <property type="project" value="TreeGrafter"/>
</dbReference>
<evidence type="ECO:0000256" key="2">
    <source>
        <dbReference type="ARBA" id="ARBA00003213"/>
    </source>
</evidence>
<dbReference type="KEGG" id="snan:I6N98_15235"/>
<feature type="binding site" evidence="10">
    <location>
        <begin position="52"/>
        <end position="59"/>
    </location>
    <ligand>
        <name>ATP</name>
        <dbReference type="ChEBI" id="CHEBI:30616"/>
    </ligand>
</feature>
<keyword evidence="15" id="KW-1185">Reference proteome</keyword>
<feature type="region of interest" description="Interaction with substrate tRNA" evidence="10">
    <location>
        <begin position="201"/>
        <end position="205"/>
    </location>
</feature>
<keyword evidence="8 10" id="KW-0460">Magnesium</keyword>
<feature type="binding site" evidence="10">
    <location>
        <begin position="54"/>
        <end position="59"/>
    </location>
    <ligand>
        <name>substrate</name>
    </ligand>
</feature>
<dbReference type="EC" id="2.5.1.75" evidence="10"/>
<dbReference type="HAMAP" id="MF_00185">
    <property type="entry name" value="IPP_trans"/>
    <property type="match status" value="1"/>
</dbReference>
<comment type="catalytic activity">
    <reaction evidence="9 10 11">
        <text>adenosine(37) in tRNA + dimethylallyl diphosphate = N(6)-dimethylallyladenosine(37) in tRNA + diphosphate</text>
        <dbReference type="Rhea" id="RHEA:26482"/>
        <dbReference type="Rhea" id="RHEA-COMP:10162"/>
        <dbReference type="Rhea" id="RHEA-COMP:10375"/>
        <dbReference type="ChEBI" id="CHEBI:33019"/>
        <dbReference type="ChEBI" id="CHEBI:57623"/>
        <dbReference type="ChEBI" id="CHEBI:74411"/>
        <dbReference type="ChEBI" id="CHEBI:74415"/>
        <dbReference type="EC" id="2.5.1.75"/>
    </reaction>
</comment>
<evidence type="ECO:0000256" key="8">
    <source>
        <dbReference type="ARBA" id="ARBA00022842"/>
    </source>
</evidence>
<feature type="region of interest" description="Interaction with substrate tRNA" evidence="10">
    <location>
        <begin position="77"/>
        <end position="80"/>
    </location>
</feature>
<dbReference type="PANTHER" id="PTHR11088">
    <property type="entry name" value="TRNA DIMETHYLALLYLTRANSFERASE"/>
    <property type="match status" value="1"/>
</dbReference>
<evidence type="ECO:0000256" key="9">
    <source>
        <dbReference type="ARBA" id="ARBA00049563"/>
    </source>
</evidence>
<dbReference type="GO" id="GO:0005524">
    <property type="term" value="F:ATP binding"/>
    <property type="evidence" value="ECO:0007669"/>
    <property type="project" value="UniProtKB-UniRule"/>
</dbReference>
<keyword evidence="5 10" id="KW-0819">tRNA processing</keyword>
<evidence type="ECO:0000256" key="11">
    <source>
        <dbReference type="RuleBase" id="RU003783"/>
    </source>
</evidence>
<evidence type="ECO:0000256" key="6">
    <source>
        <dbReference type="ARBA" id="ARBA00022741"/>
    </source>
</evidence>
<dbReference type="InterPro" id="IPR039657">
    <property type="entry name" value="Dimethylallyltransferase"/>
</dbReference>
<evidence type="ECO:0000256" key="13">
    <source>
        <dbReference type="RuleBase" id="RU003785"/>
    </source>
</evidence>
<comment type="function">
    <text evidence="2 10 12">Catalyzes the transfer of a dimethylallyl group onto the adenine at position 37 in tRNAs that read codons beginning with uridine, leading to the formation of N6-(dimethylallyl)adenosine (i(6)A).</text>
</comment>
<dbReference type="EMBL" id="CP066167">
    <property type="protein sequence ID" value="QQD17683.1"/>
    <property type="molecule type" value="Genomic_DNA"/>
</dbReference>
<comment type="cofactor">
    <cofactor evidence="1 10">
        <name>Mg(2+)</name>
        <dbReference type="ChEBI" id="CHEBI:18420"/>
    </cofactor>
</comment>
<keyword evidence="4 10" id="KW-0808">Transferase</keyword>
<comment type="similarity">
    <text evidence="3 10 13">Belongs to the IPP transferase family.</text>
</comment>
<evidence type="ECO:0000313" key="14">
    <source>
        <dbReference type="EMBL" id="QQD17683.1"/>
    </source>
</evidence>
<keyword evidence="7 10" id="KW-0067">ATP-binding</keyword>
<feature type="site" description="Interaction with substrate tRNA" evidence="10">
    <location>
        <position position="165"/>
    </location>
</feature>
<organism evidence="14 15">
    <name type="scientific">Spongiibacter nanhainus</name>
    <dbReference type="NCBI Taxonomy" id="2794344"/>
    <lineage>
        <taxon>Bacteria</taxon>
        <taxon>Pseudomonadati</taxon>
        <taxon>Pseudomonadota</taxon>
        <taxon>Gammaproteobacteria</taxon>
        <taxon>Cellvibrionales</taxon>
        <taxon>Spongiibacteraceae</taxon>
        <taxon>Spongiibacter</taxon>
    </lineage>
</organism>
<evidence type="ECO:0000256" key="1">
    <source>
        <dbReference type="ARBA" id="ARBA00001946"/>
    </source>
</evidence>
<dbReference type="GO" id="GO:0052381">
    <property type="term" value="F:tRNA dimethylallyltransferase activity"/>
    <property type="evidence" value="ECO:0007669"/>
    <property type="project" value="UniProtKB-UniRule"/>
</dbReference>
<sequence>MPCCGIWRPPSVVASAITAAPPGCKSASASWISGFCVAANPSQQPLAICLMGPTASGKTDLAMAISDALPCDLISVDSALVYRGLDIGSAKPDADTLRRYPHALVDICDPSQPYSAADFRRDALAAMAESEARGRIPLLVGGTMLYFKALLEGLAEMPAAEPQVRADIEALAAQRGWPAVHAELEKVDPVAASRIHPNHSQRLSRALEVYRVSGVPISEWQARQAAQRPPYRFLQLAIAPDDRKVLHQRIEIRLKQMFANGFVDEVRGLYARGDLNDELPAVRAVGYRQVWQYLEGQWDLDEAFDRALIASRQLAKRQMTWLRGWDNLHWLDSRDPRGESSPKTGSAALNQALQLINHALQG</sequence>
<gene>
    <name evidence="10 14" type="primary">miaA</name>
    <name evidence="14" type="ORF">I6N98_15235</name>
</gene>
<dbReference type="InterPro" id="IPR027417">
    <property type="entry name" value="P-loop_NTPase"/>
</dbReference>
<keyword evidence="6 10" id="KW-0547">Nucleotide-binding</keyword>
<dbReference type="NCBIfam" id="TIGR00174">
    <property type="entry name" value="miaA"/>
    <property type="match status" value="1"/>
</dbReference>
<comment type="subunit">
    <text evidence="10">Monomer.</text>
</comment>
<accession>A0A7T4QZI3</accession>
<comment type="caution">
    <text evidence="10">Lacks conserved residue(s) required for the propagation of feature annotation.</text>
</comment>
<reference evidence="14 15" key="1">
    <citation type="submission" date="2020-12" db="EMBL/GenBank/DDBJ databases">
        <authorList>
            <person name="Shan Y."/>
        </authorList>
    </citation>
    <scope>NUCLEOTIDE SEQUENCE [LARGE SCALE GENOMIC DNA]</scope>
    <source>
        <strain evidence="15">csc3.9</strain>
    </source>
</reference>
<dbReference type="Gene3D" id="1.10.20.140">
    <property type="match status" value="1"/>
</dbReference>
<evidence type="ECO:0000256" key="5">
    <source>
        <dbReference type="ARBA" id="ARBA00022694"/>
    </source>
</evidence>
<proteinExistence type="inferred from homology"/>
<dbReference type="Proteomes" id="UP000596063">
    <property type="component" value="Chromosome"/>
</dbReference>
<name>A0A7T4QZI3_9GAMM</name>
<evidence type="ECO:0000256" key="3">
    <source>
        <dbReference type="ARBA" id="ARBA00005842"/>
    </source>
</evidence>
<dbReference type="InterPro" id="IPR018022">
    <property type="entry name" value="IPT"/>
</dbReference>
<evidence type="ECO:0000256" key="12">
    <source>
        <dbReference type="RuleBase" id="RU003784"/>
    </source>
</evidence>
<dbReference type="SUPFAM" id="SSF52540">
    <property type="entry name" value="P-loop containing nucleoside triphosphate hydrolases"/>
    <property type="match status" value="2"/>
</dbReference>
<evidence type="ECO:0000313" key="15">
    <source>
        <dbReference type="Proteomes" id="UP000596063"/>
    </source>
</evidence>
<evidence type="ECO:0000256" key="10">
    <source>
        <dbReference type="HAMAP-Rule" id="MF_00185"/>
    </source>
</evidence>
<dbReference type="Gene3D" id="3.40.50.300">
    <property type="entry name" value="P-loop containing nucleotide triphosphate hydrolases"/>
    <property type="match status" value="1"/>
</dbReference>
<dbReference type="FunFam" id="1.10.20.140:FF:000001">
    <property type="entry name" value="tRNA dimethylallyltransferase"/>
    <property type="match status" value="1"/>
</dbReference>
<protein>
    <recommendedName>
        <fullName evidence="10">tRNA dimethylallyltransferase</fullName>
        <ecNumber evidence="10">2.5.1.75</ecNumber>
    </recommendedName>
    <alternativeName>
        <fullName evidence="10">Dimethylallyl diphosphate:tRNA dimethylallyltransferase</fullName>
        <shortName evidence="10">DMAPP:tRNA dimethylallyltransferase</shortName>
        <shortName evidence="10">DMATase</shortName>
    </alternativeName>
    <alternativeName>
        <fullName evidence="10">Isopentenyl-diphosphate:tRNA isopentenyltransferase</fullName>
        <shortName evidence="10">IPP transferase</shortName>
        <shortName evidence="10">IPPT</shortName>
        <shortName evidence="10">IPTase</shortName>
    </alternativeName>
</protein>
<dbReference type="PANTHER" id="PTHR11088:SF60">
    <property type="entry name" value="TRNA DIMETHYLALLYLTRANSFERASE"/>
    <property type="match status" value="1"/>
</dbReference>
<evidence type="ECO:0000256" key="7">
    <source>
        <dbReference type="ARBA" id="ARBA00022840"/>
    </source>
</evidence>
<dbReference type="Pfam" id="PF01715">
    <property type="entry name" value="IPPT"/>
    <property type="match status" value="1"/>
</dbReference>
<feature type="site" description="Interaction with substrate tRNA" evidence="10">
    <location>
        <position position="143"/>
    </location>
</feature>